<accession>A0ABZ1SB49</accession>
<reference evidence="1" key="1">
    <citation type="submission" date="2022-10" db="EMBL/GenBank/DDBJ databases">
        <title>The complete genomes of actinobacterial strains from the NBC collection.</title>
        <authorList>
            <person name="Joergensen T.S."/>
            <person name="Alvarez Arevalo M."/>
            <person name="Sterndorff E.B."/>
            <person name="Faurdal D."/>
            <person name="Vuksanovic O."/>
            <person name="Mourched A.-S."/>
            <person name="Charusanti P."/>
            <person name="Shaw S."/>
            <person name="Blin K."/>
            <person name="Weber T."/>
        </authorList>
    </citation>
    <scope>NUCLEOTIDE SEQUENCE</scope>
    <source>
        <strain evidence="1">NBC_00256</strain>
    </source>
</reference>
<organism evidence="1 2">
    <name type="scientific">Micromonospora globbae</name>
    <dbReference type="NCBI Taxonomy" id="1894969"/>
    <lineage>
        <taxon>Bacteria</taxon>
        <taxon>Bacillati</taxon>
        <taxon>Actinomycetota</taxon>
        <taxon>Actinomycetes</taxon>
        <taxon>Micromonosporales</taxon>
        <taxon>Micromonosporaceae</taxon>
        <taxon>Micromonospora</taxon>
    </lineage>
</organism>
<dbReference type="EMBL" id="CP108084">
    <property type="protein sequence ID" value="WUP50700.1"/>
    <property type="molecule type" value="Genomic_DNA"/>
</dbReference>
<evidence type="ECO:0000313" key="1">
    <source>
        <dbReference type="EMBL" id="WUP50700.1"/>
    </source>
</evidence>
<evidence type="ECO:0000313" key="2">
    <source>
        <dbReference type="Proteomes" id="UP001432190"/>
    </source>
</evidence>
<keyword evidence="2" id="KW-1185">Reference proteome</keyword>
<gene>
    <name evidence="1" type="ORF">OG994_04065</name>
</gene>
<protein>
    <submittedName>
        <fullName evidence="1">Uncharacterized protein</fullName>
    </submittedName>
</protein>
<proteinExistence type="predicted"/>
<sequence>MATGGTSGLIEKVDGKQLVLLVGHADGIGQEQVRDLVLVAGRGI</sequence>
<name>A0ABZ1SB49_9ACTN</name>
<dbReference type="Proteomes" id="UP001432190">
    <property type="component" value="Chromosome"/>
</dbReference>